<keyword evidence="1" id="KW-0812">Transmembrane</keyword>
<dbReference type="Proteomes" id="UP000694388">
    <property type="component" value="Unplaced"/>
</dbReference>
<reference evidence="2" key="1">
    <citation type="submission" date="2025-08" db="UniProtKB">
        <authorList>
            <consortium name="Ensembl"/>
        </authorList>
    </citation>
    <scope>IDENTIFICATION</scope>
</reference>
<dbReference type="AlphaFoldDB" id="A0A8C4NHF4"/>
<proteinExistence type="predicted"/>
<keyword evidence="3" id="KW-1185">Reference proteome</keyword>
<organism evidence="2 3">
    <name type="scientific">Eptatretus burgeri</name>
    <name type="common">Inshore hagfish</name>
    <dbReference type="NCBI Taxonomy" id="7764"/>
    <lineage>
        <taxon>Eukaryota</taxon>
        <taxon>Metazoa</taxon>
        <taxon>Chordata</taxon>
        <taxon>Craniata</taxon>
        <taxon>Vertebrata</taxon>
        <taxon>Cyclostomata</taxon>
        <taxon>Myxini</taxon>
        <taxon>Myxiniformes</taxon>
        <taxon>Myxinidae</taxon>
        <taxon>Eptatretinae</taxon>
        <taxon>Eptatretus</taxon>
    </lineage>
</organism>
<accession>A0A8C4NHF4</accession>
<reference evidence="2" key="2">
    <citation type="submission" date="2025-09" db="UniProtKB">
        <authorList>
            <consortium name="Ensembl"/>
        </authorList>
    </citation>
    <scope>IDENTIFICATION</scope>
</reference>
<keyword evidence="1" id="KW-0472">Membrane</keyword>
<dbReference type="Ensembl" id="ENSEBUT00000004719.1">
    <property type="protein sequence ID" value="ENSEBUP00000004291.1"/>
    <property type="gene ID" value="ENSEBUG00000003043.1"/>
</dbReference>
<evidence type="ECO:0000313" key="3">
    <source>
        <dbReference type="Proteomes" id="UP000694388"/>
    </source>
</evidence>
<evidence type="ECO:0000313" key="2">
    <source>
        <dbReference type="Ensembl" id="ENSEBUP00000004291.1"/>
    </source>
</evidence>
<protein>
    <submittedName>
        <fullName evidence="2">Uncharacterized protein</fullName>
    </submittedName>
</protein>
<feature type="transmembrane region" description="Helical" evidence="1">
    <location>
        <begin position="176"/>
        <end position="199"/>
    </location>
</feature>
<name>A0A8C4NHF4_EPTBU</name>
<keyword evidence="1" id="KW-1133">Transmembrane helix</keyword>
<dbReference type="GeneTree" id="ENSGT00940000154791"/>
<evidence type="ECO:0000256" key="1">
    <source>
        <dbReference type="SAM" id="Phobius"/>
    </source>
</evidence>
<sequence>MSKLYKLMEVIRFAMQSAIRSLVLDSLLAFVQFVSDACLETMDCPDDLTWNSDFINSPYKPKTCPIFIVDLVLEPTGVRYSTPIENFETKVHSLFNNAILASHKIPHVEKFIMKNLFITGTPLLESVGLHEQEVEELRSTLRKSLGQAIIPLRAYAAHYQTFMPLLNLNIEQFAKWVLTINQSIIIITSTLVFCTLFSLF</sequence>